<reference evidence="3 4" key="1">
    <citation type="submission" date="2019-09" db="EMBL/GenBank/DDBJ databases">
        <title>Goodfellowia gen. nov., a new genus of the Pseudonocardineae related to Actinoalloteichus, containing Goodfellowia coeruleoviolacea gen. nov., comb. nov. gen. nov., comb. nov.</title>
        <authorList>
            <person name="Labeda D."/>
        </authorList>
    </citation>
    <scope>NUCLEOTIDE SEQUENCE [LARGE SCALE GENOMIC DNA]</scope>
    <source>
        <strain evidence="3 4">AN110305</strain>
    </source>
</reference>
<protein>
    <submittedName>
        <fullName evidence="3">DUF3558 domain-containing protein</fullName>
    </submittedName>
</protein>
<dbReference type="Pfam" id="PF12079">
    <property type="entry name" value="DUF3558"/>
    <property type="match status" value="1"/>
</dbReference>
<evidence type="ECO:0000256" key="2">
    <source>
        <dbReference type="SAM" id="SignalP"/>
    </source>
</evidence>
<organism evidence="3 4">
    <name type="scientific">Solihabitans fulvus</name>
    <dbReference type="NCBI Taxonomy" id="1892852"/>
    <lineage>
        <taxon>Bacteria</taxon>
        <taxon>Bacillati</taxon>
        <taxon>Actinomycetota</taxon>
        <taxon>Actinomycetes</taxon>
        <taxon>Pseudonocardiales</taxon>
        <taxon>Pseudonocardiaceae</taxon>
        <taxon>Solihabitans</taxon>
    </lineage>
</organism>
<dbReference type="EMBL" id="VUOB01000038">
    <property type="protein sequence ID" value="KAA2259575.1"/>
    <property type="molecule type" value="Genomic_DNA"/>
</dbReference>
<feature type="region of interest" description="Disordered" evidence="1">
    <location>
        <begin position="23"/>
        <end position="75"/>
    </location>
</feature>
<dbReference type="InterPro" id="IPR024520">
    <property type="entry name" value="DUF3558"/>
</dbReference>
<dbReference type="OrthoDB" id="3690211at2"/>
<proteinExistence type="predicted"/>
<keyword evidence="4" id="KW-1185">Reference proteome</keyword>
<name>A0A5B2X8L4_9PSEU</name>
<evidence type="ECO:0000313" key="3">
    <source>
        <dbReference type="EMBL" id="KAA2259575.1"/>
    </source>
</evidence>
<feature type="chain" id="PRO_5039676632" evidence="2">
    <location>
        <begin position="23"/>
        <end position="193"/>
    </location>
</feature>
<comment type="caution">
    <text evidence="3">The sequence shown here is derived from an EMBL/GenBank/DDBJ whole genome shotgun (WGS) entry which is preliminary data.</text>
</comment>
<dbReference type="AlphaFoldDB" id="A0A5B2X8L4"/>
<evidence type="ECO:0000256" key="1">
    <source>
        <dbReference type="SAM" id="MobiDB-lite"/>
    </source>
</evidence>
<accession>A0A5B2X8L4</accession>
<gene>
    <name evidence="3" type="ORF">F0L68_21260</name>
</gene>
<feature type="compositionally biased region" description="Low complexity" evidence="1">
    <location>
        <begin position="37"/>
        <end position="62"/>
    </location>
</feature>
<keyword evidence="2" id="KW-0732">Signal</keyword>
<dbReference type="Proteomes" id="UP000323454">
    <property type="component" value="Unassembled WGS sequence"/>
</dbReference>
<feature type="signal peptide" evidence="2">
    <location>
        <begin position="1"/>
        <end position="22"/>
    </location>
</feature>
<reference evidence="3 4" key="2">
    <citation type="submission" date="2019-09" db="EMBL/GenBank/DDBJ databases">
        <authorList>
            <person name="Jin C."/>
        </authorList>
    </citation>
    <scope>NUCLEOTIDE SEQUENCE [LARGE SCALE GENOMIC DNA]</scope>
    <source>
        <strain evidence="3 4">AN110305</strain>
    </source>
</reference>
<sequence>MHVKRLAVLTGLAAATLLTVTACSGSTPGQPNPAPVTTTTTTTSTPSGSDSSDNTSNPPSSSTGGGPLAGADPCSLLSQSDAQNLKFIKGPVREKIGTADTCRWNPRDMTVAVGIRTNVGLAGVQANGNPITDSKIGGHQTRQTLGSGGSCIIAIGVTPSSRVDVLVTTGPSTDPCPTALQVAQLVEPRLPAS</sequence>
<dbReference type="PROSITE" id="PS51257">
    <property type="entry name" value="PROKAR_LIPOPROTEIN"/>
    <property type="match status" value="1"/>
</dbReference>
<evidence type="ECO:0000313" key="4">
    <source>
        <dbReference type="Proteomes" id="UP000323454"/>
    </source>
</evidence>